<evidence type="ECO:0000313" key="2">
    <source>
        <dbReference type="EMBL" id="MCO6047948.1"/>
    </source>
</evidence>
<dbReference type="AlphaFoldDB" id="A0A9X2FGJ0"/>
<keyword evidence="1" id="KW-1133">Transmembrane helix</keyword>
<evidence type="ECO:0000256" key="1">
    <source>
        <dbReference type="SAM" id="Phobius"/>
    </source>
</evidence>
<dbReference type="RefSeq" id="WP_252856054.1">
    <property type="nucleotide sequence ID" value="NZ_JAMXLR010000092.1"/>
</dbReference>
<evidence type="ECO:0000313" key="3">
    <source>
        <dbReference type="Proteomes" id="UP001155241"/>
    </source>
</evidence>
<keyword evidence="3" id="KW-1185">Reference proteome</keyword>
<feature type="transmembrane region" description="Helical" evidence="1">
    <location>
        <begin position="120"/>
        <end position="139"/>
    </location>
</feature>
<comment type="caution">
    <text evidence="2">The sequence shown here is derived from an EMBL/GenBank/DDBJ whole genome shotgun (WGS) entry which is preliminary data.</text>
</comment>
<gene>
    <name evidence="2" type="ORF">NG895_28930</name>
</gene>
<name>A0A9X2FGJ0_9BACT</name>
<feature type="transmembrane region" description="Helical" evidence="1">
    <location>
        <begin position="45"/>
        <end position="67"/>
    </location>
</feature>
<keyword evidence="1" id="KW-0812">Transmembrane</keyword>
<dbReference type="EMBL" id="JAMXLR010000092">
    <property type="protein sequence ID" value="MCO6047948.1"/>
    <property type="molecule type" value="Genomic_DNA"/>
</dbReference>
<organism evidence="2 3">
    <name type="scientific">Aeoliella straminimaris</name>
    <dbReference type="NCBI Taxonomy" id="2954799"/>
    <lineage>
        <taxon>Bacteria</taxon>
        <taxon>Pseudomonadati</taxon>
        <taxon>Planctomycetota</taxon>
        <taxon>Planctomycetia</taxon>
        <taxon>Pirellulales</taxon>
        <taxon>Lacipirellulaceae</taxon>
        <taxon>Aeoliella</taxon>
    </lineage>
</organism>
<feature type="transmembrane region" description="Helical" evidence="1">
    <location>
        <begin position="275"/>
        <end position="293"/>
    </location>
</feature>
<feature type="transmembrane region" description="Helical" evidence="1">
    <location>
        <begin position="87"/>
        <end position="108"/>
    </location>
</feature>
<feature type="transmembrane region" description="Helical" evidence="1">
    <location>
        <begin position="6"/>
        <end position="24"/>
    </location>
</feature>
<reference evidence="2" key="1">
    <citation type="submission" date="2022-06" db="EMBL/GenBank/DDBJ databases">
        <title>Aeoliella straminimaris, a novel planctomycete from sediments.</title>
        <authorList>
            <person name="Vitorino I.R."/>
            <person name="Lage O.M."/>
        </authorList>
    </citation>
    <scope>NUCLEOTIDE SEQUENCE</scope>
    <source>
        <strain evidence="2">ICT_H6.2</strain>
    </source>
</reference>
<feature type="transmembrane region" description="Helical" evidence="1">
    <location>
        <begin position="244"/>
        <end position="263"/>
    </location>
</feature>
<feature type="transmembrane region" description="Helical" evidence="1">
    <location>
        <begin position="207"/>
        <end position="232"/>
    </location>
</feature>
<sequence length="295" mass="31524">MIDAVFAALHLALAGLAGGGPLLVAGLRLRKSSREPANDEVLHQLAIWSIAALVLATIVGLMAGTWRAGAGQGDYLAMLARFPQRDYWMVAAEWVFSVACYAGWLVLWNRWRQKPWRHGLLVLLGATNLLYHFPLLMISQNLLVEQPGLVAEPTISRSLLVPLFHTPLVLAKASHIWAMSILAAACGLMLAESVSRSTPHLPLRRSAGVVGIVALALQLLSGVVVLACLPAGQTQRITGGSAVATTLLVIGVLLAIHMLMLFAKLALRPEMPAKTGMMITSAASVMLLMSLAARL</sequence>
<dbReference type="Proteomes" id="UP001155241">
    <property type="component" value="Unassembled WGS sequence"/>
</dbReference>
<protein>
    <submittedName>
        <fullName evidence="2">Uncharacterized protein</fullName>
    </submittedName>
</protein>
<accession>A0A9X2FGJ0</accession>
<proteinExistence type="predicted"/>
<keyword evidence="1" id="KW-0472">Membrane</keyword>